<keyword evidence="2" id="KW-1185">Reference proteome</keyword>
<proteinExistence type="predicted"/>
<protein>
    <submittedName>
        <fullName evidence="1">Uncharacterized protein</fullName>
    </submittedName>
</protein>
<feature type="non-terminal residue" evidence="1">
    <location>
        <position position="1"/>
    </location>
</feature>
<reference evidence="1 2" key="1">
    <citation type="submission" date="2020-10" db="EMBL/GenBank/DDBJ databases">
        <title>The Coptis chinensis genome and diversification of protoberbering-type alkaloids.</title>
        <authorList>
            <person name="Wang B."/>
            <person name="Shu S."/>
            <person name="Song C."/>
            <person name="Liu Y."/>
        </authorList>
    </citation>
    <scope>NUCLEOTIDE SEQUENCE [LARGE SCALE GENOMIC DNA]</scope>
    <source>
        <strain evidence="1">HL-2020</strain>
        <tissue evidence="1">Leaf</tissue>
    </source>
</reference>
<sequence>MIQDHIYLRDLIGSCLPVLKEMVKQNMPLLSSICITFHATIKSGGIPPSVKKDNTGMETANGGQLVEPKLQGSALRAEEEVEQKLPTAEA</sequence>
<evidence type="ECO:0000313" key="2">
    <source>
        <dbReference type="Proteomes" id="UP000631114"/>
    </source>
</evidence>
<evidence type="ECO:0000313" key="1">
    <source>
        <dbReference type="EMBL" id="KAF9626012.1"/>
    </source>
</evidence>
<accession>A0A835J151</accession>
<dbReference type="Proteomes" id="UP000631114">
    <property type="component" value="Unassembled WGS sequence"/>
</dbReference>
<dbReference type="AlphaFoldDB" id="A0A835J151"/>
<comment type="caution">
    <text evidence="1">The sequence shown here is derived from an EMBL/GenBank/DDBJ whole genome shotgun (WGS) entry which is preliminary data.</text>
</comment>
<dbReference type="EMBL" id="JADFTS010000001">
    <property type="protein sequence ID" value="KAF9626012.1"/>
    <property type="molecule type" value="Genomic_DNA"/>
</dbReference>
<gene>
    <name evidence="1" type="ORF">IFM89_030677</name>
</gene>
<organism evidence="1 2">
    <name type="scientific">Coptis chinensis</name>
    <dbReference type="NCBI Taxonomy" id="261450"/>
    <lineage>
        <taxon>Eukaryota</taxon>
        <taxon>Viridiplantae</taxon>
        <taxon>Streptophyta</taxon>
        <taxon>Embryophyta</taxon>
        <taxon>Tracheophyta</taxon>
        <taxon>Spermatophyta</taxon>
        <taxon>Magnoliopsida</taxon>
        <taxon>Ranunculales</taxon>
        <taxon>Ranunculaceae</taxon>
        <taxon>Coptidoideae</taxon>
        <taxon>Coptis</taxon>
    </lineage>
</organism>
<name>A0A835J151_9MAGN</name>